<dbReference type="Pfam" id="PF11901">
    <property type="entry name" value="DM9"/>
    <property type="match status" value="1"/>
</dbReference>
<keyword evidence="3" id="KW-1185">Reference proteome</keyword>
<feature type="compositionally biased region" description="Pro residues" evidence="1">
    <location>
        <begin position="92"/>
        <end position="105"/>
    </location>
</feature>
<evidence type="ECO:0000313" key="2">
    <source>
        <dbReference type="EMBL" id="KAF9791077.1"/>
    </source>
</evidence>
<dbReference type="OrthoDB" id="2142040at2759"/>
<sequence length="255" mass="27924">MQQPHDSPWFLSDSSDGGPTRDQRTPEVDPAFPDPAPRNFGFTPQHRFPEPQPQDGSQPRAFPSPFSQEGGNDGERSVEKGLHFPFHKPKPQEAPPPKYDQPPPSGFRIPLATNAQFPSNQAGSPPSVDADGTTPVFVGSAILEDSVHPCKIVPSLRPPCRVAYGGTELEHHGRYDLLPITQEMEWVPTKEGKIPSGRRPVEGGYESNGGKLFHALARIDNVNVPGKAGEHLGGANVPFGGYEQIVREYKILCWR</sequence>
<dbReference type="InterPro" id="IPR006616">
    <property type="entry name" value="DM9_repeat"/>
</dbReference>
<feature type="region of interest" description="Disordered" evidence="1">
    <location>
        <begin position="1"/>
        <end position="110"/>
    </location>
</feature>
<reference evidence="2" key="2">
    <citation type="submission" date="2020-11" db="EMBL/GenBank/DDBJ databases">
        <authorList>
            <consortium name="DOE Joint Genome Institute"/>
            <person name="Kuo A."/>
            <person name="Miyauchi S."/>
            <person name="Kiss E."/>
            <person name="Drula E."/>
            <person name="Kohler A."/>
            <person name="Sanchez-Garcia M."/>
            <person name="Andreopoulos B."/>
            <person name="Barry K.W."/>
            <person name="Bonito G."/>
            <person name="Buee M."/>
            <person name="Carver A."/>
            <person name="Chen C."/>
            <person name="Cichocki N."/>
            <person name="Clum A."/>
            <person name="Culley D."/>
            <person name="Crous P.W."/>
            <person name="Fauchery L."/>
            <person name="Girlanda M."/>
            <person name="Hayes R."/>
            <person name="Keri Z."/>
            <person name="Labutti K."/>
            <person name="Lipzen A."/>
            <person name="Lombard V."/>
            <person name="Magnuson J."/>
            <person name="Maillard F."/>
            <person name="Morin E."/>
            <person name="Murat C."/>
            <person name="Nolan M."/>
            <person name="Ohm R."/>
            <person name="Pangilinan J."/>
            <person name="Pereira M."/>
            <person name="Perotto S."/>
            <person name="Peter M."/>
            <person name="Riley R."/>
            <person name="Sitrit Y."/>
            <person name="Stielow B."/>
            <person name="Szollosi G."/>
            <person name="Zifcakova L."/>
            <person name="Stursova M."/>
            <person name="Spatafora J.W."/>
            <person name="Tedersoo L."/>
            <person name="Vaario L.-M."/>
            <person name="Yamada A."/>
            <person name="Yan M."/>
            <person name="Wang P."/>
            <person name="Xu J."/>
            <person name="Bruns T."/>
            <person name="Baldrian P."/>
            <person name="Vilgalys R."/>
            <person name="Henrissat B."/>
            <person name="Grigoriev I.V."/>
            <person name="Hibbett D."/>
            <person name="Nagy L.G."/>
            <person name="Martin F.M."/>
        </authorList>
    </citation>
    <scope>NUCLEOTIDE SEQUENCE</scope>
    <source>
        <strain evidence="2">UH-Tt-Lm1</strain>
    </source>
</reference>
<comment type="caution">
    <text evidence="2">The sequence shown here is derived from an EMBL/GenBank/DDBJ whole genome shotgun (WGS) entry which is preliminary data.</text>
</comment>
<dbReference type="PANTHER" id="PTHR31649:SF1">
    <property type="entry name" value="FARNESOIC ACID O-METHYL TRANSFERASE DOMAIN-CONTAINING PROTEIN"/>
    <property type="match status" value="1"/>
</dbReference>
<accession>A0A9P6LBU4</accession>
<evidence type="ECO:0000313" key="3">
    <source>
        <dbReference type="Proteomes" id="UP000736335"/>
    </source>
</evidence>
<dbReference type="PANTHER" id="PTHR31649">
    <property type="entry name" value="AGAP009604-PA"/>
    <property type="match status" value="1"/>
</dbReference>
<dbReference type="Proteomes" id="UP000736335">
    <property type="component" value="Unassembled WGS sequence"/>
</dbReference>
<protein>
    <submittedName>
        <fullName evidence="2">Uncharacterized protein</fullName>
    </submittedName>
</protein>
<evidence type="ECO:0000256" key="1">
    <source>
        <dbReference type="SAM" id="MobiDB-lite"/>
    </source>
</evidence>
<gene>
    <name evidence="2" type="ORF">BJ322DRAFT_1039504</name>
</gene>
<reference evidence="2" key="1">
    <citation type="journal article" date="2020" name="Nat. Commun.">
        <title>Large-scale genome sequencing of mycorrhizal fungi provides insights into the early evolution of symbiotic traits.</title>
        <authorList>
            <person name="Miyauchi S."/>
            <person name="Kiss E."/>
            <person name="Kuo A."/>
            <person name="Drula E."/>
            <person name="Kohler A."/>
            <person name="Sanchez-Garcia M."/>
            <person name="Morin E."/>
            <person name="Andreopoulos B."/>
            <person name="Barry K.W."/>
            <person name="Bonito G."/>
            <person name="Buee M."/>
            <person name="Carver A."/>
            <person name="Chen C."/>
            <person name="Cichocki N."/>
            <person name="Clum A."/>
            <person name="Culley D."/>
            <person name="Crous P.W."/>
            <person name="Fauchery L."/>
            <person name="Girlanda M."/>
            <person name="Hayes R.D."/>
            <person name="Keri Z."/>
            <person name="LaButti K."/>
            <person name="Lipzen A."/>
            <person name="Lombard V."/>
            <person name="Magnuson J."/>
            <person name="Maillard F."/>
            <person name="Murat C."/>
            <person name="Nolan M."/>
            <person name="Ohm R.A."/>
            <person name="Pangilinan J."/>
            <person name="Pereira M.F."/>
            <person name="Perotto S."/>
            <person name="Peter M."/>
            <person name="Pfister S."/>
            <person name="Riley R."/>
            <person name="Sitrit Y."/>
            <person name="Stielow J.B."/>
            <person name="Szollosi G."/>
            <person name="Zifcakova L."/>
            <person name="Stursova M."/>
            <person name="Spatafora J.W."/>
            <person name="Tedersoo L."/>
            <person name="Vaario L.M."/>
            <person name="Yamada A."/>
            <person name="Yan M."/>
            <person name="Wang P."/>
            <person name="Xu J."/>
            <person name="Bruns T."/>
            <person name="Baldrian P."/>
            <person name="Vilgalys R."/>
            <person name="Dunand C."/>
            <person name="Henrissat B."/>
            <person name="Grigoriev I.V."/>
            <person name="Hibbett D."/>
            <person name="Nagy L.G."/>
            <person name="Martin F.M."/>
        </authorList>
    </citation>
    <scope>NUCLEOTIDE SEQUENCE</scope>
    <source>
        <strain evidence="2">UH-Tt-Lm1</strain>
    </source>
</reference>
<dbReference type="SMART" id="SM00696">
    <property type="entry name" value="DM9"/>
    <property type="match status" value="1"/>
</dbReference>
<name>A0A9P6LBU4_9AGAM</name>
<dbReference type="AlphaFoldDB" id="A0A9P6LBU4"/>
<dbReference type="EMBL" id="WIUZ02000002">
    <property type="protein sequence ID" value="KAF9791077.1"/>
    <property type="molecule type" value="Genomic_DNA"/>
</dbReference>
<proteinExistence type="predicted"/>
<feature type="compositionally biased region" description="Basic and acidic residues" evidence="1">
    <location>
        <begin position="73"/>
        <end position="82"/>
    </location>
</feature>
<organism evidence="2 3">
    <name type="scientific">Thelephora terrestris</name>
    <dbReference type="NCBI Taxonomy" id="56493"/>
    <lineage>
        <taxon>Eukaryota</taxon>
        <taxon>Fungi</taxon>
        <taxon>Dikarya</taxon>
        <taxon>Basidiomycota</taxon>
        <taxon>Agaricomycotina</taxon>
        <taxon>Agaricomycetes</taxon>
        <taxon>Thelephorales</taxon>
        <taxon>Thelephoraceae</taxon>
        <taxon>Thelephora</taxon>
    </lineage>
</organism>